<feature type="transmembrane region" description="Helical" evidence="21">
    <location>
        <begin position="341"/>
        <end position="360"/>
    </location>
</feature>
<evidence type="ECO:0000256" key="16">
    <source>
        <dbReference type="ARBA" id="ARBA00038053"/>
    </source>
</evidence>
<keyword evidence="23" id="KW-1185">Reference proteome</keyword>
<dbReference type="InterPro" id="IPR018365">
    <property type="entry name" value="Cell_cycle_FtsW-rel_CS"/>
</dbReference>
<dbReference type="EC" id="2.4.99.28" evidence="19"/>
<keyword evidence="11 21" id="KW-0472">Membrane</keyword>
<evidence type="ECO:0000256" key="14">
    <source>
        <dbReference type="ARBA" id="ARBA00032370"/>
    </source>
</evidence>
<evidence type="ECO:0000256" key="4">
    <source>
        <dbReference type="ARBA" id="ARBA00022618"/>
    </source>
</evidence>
<dbReference type="RefSeq" id="WP_114706084.1">
    <property type="nucleotide sequence ID" value="NZ_QDKL01000001.1"/>
</dbReference>
<keyword evidence="7 21" id="KW-0812">Transmembrane</keyword>
<feature type="transmembrane region" description="Helical" evidence="21">
    <location>
        <begin position="78"/>
        <end position="99"/>
    </location>
</feature>
<keyword evidence="6" id="KW-0808">Transferase</keyword>
<evidence type="ECO:0000256" key="3">
    <source>
        <dbReference type="ARBA" id="ARBA00022475"/>
    </source>
</evidence>
<evidence type="ECO:0000256" key="10">
    <source>
        <dbReference type="ARBA" id="ARBA00022989"/>
    </source>
</evidence>
<sequence length="376" mass="42044">MNSLENTDRFGKFFLIITSIIVAFGVVMVYSSSYMFSKEVYGTSLHFFSRQIFFALFGIGLAFIVSKTKYQFWYKFSFHLNIVIGFLLILTFIPGLGVIAKGANRWINIGVGSLQPGEFAKYSTLMLSLFFFESYEKLDLKNRLKFAANIFFVLLLLILQPDFGTFFICALGIGFTCFISNFNRKYFYILASVGTVLSGLILIAQPYRVKRLMAFLDPWANPRGSGFQVIQSWIGFANGGFFGKGIGNSLEKLFFLPEAHNDFIFSVIGEEFGFLGVIAFVGLFMAFTHFGFRLALSLKDVIARKMVTSIVFIICVQACLNMGVVLGLLPTKGLNLPFVSYGGSSLLSNLIAIGVIFSCVSRQHTDNAQKPFFSQQ</sequence>
<comment type="similarity">
    <text evidence="16">Belongs to the SEDS family. FtsW subfamily.</text>
</comment>
<dbReference type="InterPro" id="IPR001182">
    <property type="entry name" value="FtsW/RodA"/>
</dbReference>
<evidence type="ECO:0000256" key="17">
    <source>
        <dbReference type="ARBA" id="ARBA00041185"/>
    </source>
</evidence>
<evidence type="ECO:0000256" key="20">
    <source>
        <dbReference type="ARBA" id="ARBA00049902"/>
    </source>
</evidence>
<keyword evidence="9" id="KW-0573">Peptidoglycan synthesis</keyword>
<keyword evidence="4" id="KW-0132">Cell division</keyword>
<proteinExistence type="inferred from homology"/>
<evidence type="ECO:0000256" key="2">
    <source>
        <dbReference type="ARBA" id="ARBA00004752"/>
    </source>
</evidence>
<dbReference type="Proteomes" id="UP000443582">
    <property type="component" value="Unassembled WGS sequence"/>
</dbReference>
<evidence type="ECO:0000313" key="22">
    <source>
        <dbReference type="EMBL" id="RZF23137.1"/>
    </source>
</evidence>
<evidence type="ECO:0000256" key="1">
    <source>
        <dbReference type="ARBA" id="ARBA00004651"/>
    </source>
</evidence>
<comment type="pathway">
    <text evidence="2">Cell wall biogenesis; peptidoglycan biosynthesis.</text>
</comment>
<comment type="subcellular location">
    <subcellularLocation>
        <location evidence="1">Cell membrane</location>
        <topology evidence="1">Multi-pass membrane protein</topology>
    </subcellularLocation>
</comment>
<comment type="caution">
    <text evidence="22">The sequence shown here is derived from an EMBL/GenBank/DDBJ whole genome shotgun (WGS) entry which is preliminary data.</text>
</comment>
<accession>A0ABY0IPN4</accession>
<feature type="transmembrane region" description="Helical" evidence="21">
    <location>
        <begin position="12"/>
        <end position="36"/>
    </location>
</feature>
<keyword evidence="13" id="KW-0961">Cell wall biogenesis/degradation</keyword>
<feature type="transmembrane region" description="Helical" evidence="21">
    <location>
        <begin position="186"/>
        <end position="204"/>
    </location>
</feature>
<keyword evidence="5" id="KW-0328">Glycosyltransferase</keyword>
<evidence type="ECO:0000256" key="18">
    <source>
        <dbReference type="ARBA" id="ARBA00041418"/>
    </source>
</evidence>
<keyword evidence="8" id="KW-0133">Cell shape</keyword>
<feature type="transmembrane region" description="Helical" evidence="21">
    <location>
        <begin position="147"/>
        <end position="174"/>
    </location>
</feature>
<dbReference type="Pfam" id="PF01098">
    <property type="entry name" value="FTSW_RODA_SPOVE"/>
    <property type="match status" value="1"/>
</dbReference>
<keyword evidence="3" id="KW-1003">Cell membrane</keyword>
<feature type="transmembrane region" description="Helical" evidence="21">
    <location>
        <begin position="48"/>
        <end position="66"/>
    </location>
</feature>
<dbReference type="NCBIfam" id="TIGR02614">
    <property type="entry name" value="ftsW"/>
    <property type="match status" value="1"/>
</dbReference>
<evidence type="ECO:0000313" key="23">
    <source>
        <dbReference type="Proteomes" id="UP000443582"/>
    </source>
</evidence>
<evidence type="ECO:0000256" key="13">
    <source>
        <dbReference type="ARBA" id="ARBA00023316"/>
    </source>
</evidence>
<dbReference type="EMBL" id="QDKL01000001">
    <property type="protein sequence ID" value="RZF23137.1"/>
    <property type="molecule type" value="Genomic_DNA"/>
</dbReference>
<dbReference type="InterPro" id="IPR013437">
    <property type="entry name" value="FtsW"/>
</dbReference>
<comment type="catalytic activity">
    <reaction evidence="20">
        <text>[GlcNAc-(1-&gt;4)-Mur2Ac(oyl-L-Ala-gamma-D-Glu-L-Lys-D-Ala-D-Ala)](n)-di-trans,octa-cis-undecaprenyl diphosphate + beta-D-GlcNAc-(1-&gt;4)-Mur2Ac(oyl-L-Ala-gamma-D-Glu-L-Lys-D-Ala-D-Ala)-di-trans,octa-cis-undecaprenyl diphosphate = [GlcNAc-(1-&gt;4)-Mur2Ac(oyl-L-Ala-gamma-D-Glu-L-Lys-D-Ala-D-Ala)](n+1)-di-trans,octa-cis-undecaprenyl diphosphate + di-trans,octa-cis-undecaprenyl diphosphate + H(+)</text>
        <dbReference type="Rhea" id="RHEA:23708"/>
        <dbReference type="Rhea" id="RHEA-COMP:9602"/>
        <dbReference type="Rhea" id="RHEA-COMP:9603"/>
        <dbReference type="ChEBI" id="CHEBI:15378"/>
        <dbReference type="ChEBI" id="CHEBI:58405"/>
        <dbReference type="ChEBI" id="CHEBI:60033"/>
        <dbReference type="ChEBI" id="CHEBI:78435"/>
        <dbReference type="EC" id="2.4.99.28"/>
    </reaction>
</comment>
<evidence type="ECO:0000256" key="9">
    <source>
        <dbReference type="ARBA" id="ARBA00022984"/>
    </source>
</evidence>
<evidence type="ECO:0000256" key="5">
    <source>
        <dbReference type="ARBA" id="ARBA00022676"/>
    </source>
</evidence>
<organism evidence="22 23">
    <name type="scientific">Halobacteriovorax vibrionivorans</name>
    <dbReference type="NCBI Taxonomy" id="2152716"/>
    <lineage>
        <taxon>Bacteria</taxon>
        <taxon>Pseudomonadati</taxon>
        <taxon>Bdellovibrionota</taxon>
        <taxon>Bacteriovoracia</taxon>
        <taxon>Bacteriovoracales</taxon>
        <taxon>Halobacteriovoraceae</taxon>
        <taxon>Halobacteriovorax</taxon>
    </lineage>
</organism>
<feature type="transmembrane region" description="Helical" evidence="21">
    <location>
        <begin position="263"/>
        <end position="287"/>
    </location>
</feature>
<dbReference type="PANTHER" id="PTHR30474">
    <property type="entry name" value="CELL CYCLE PROTEIN"/>
    <property type="match status" value="1"/>
</dbReference>
<evidence type="ECO:0000256" key="8">
    <source>
        <dbReference type="ARBA" id="ARBA00022960"/>
    </source>
</evidence>
<name>A0ABY0IPN4_9BACT</name>
<evidence type="ECO:0000256" key="19">
    <source>
        <dbReference type="ARBA" id="ARBA00044770"/>
    </source>
</evidence>
<evidence type="ECO:0000256" key="12">
    <source>
        <dbReference type="ARBA" id="ARBA00023306"/>
    </source>
</evidence>
<evidence type="ECO:0000256" key="7">
    <source>
        <dbReference type="ARBA" id="ARBA00022692"/>
    </source>
</evidence>
<gene>
    <name evidence="22" type="primary">ftsW</name>
    <name evidence="22" type="ORF">DAY19_05050</name>
</gene>
<reference evidence="23" key="1">
    <citation type="journal article" date="2019" name="Int. J. Syst. Evol. Microbiol.">
        <title>Halobacteriovorax valvorus sp. nov., a novel prokaryotic predator isolated from coastal seawater of China.</title>
        <authorList>
            <person name="Chen M.-X."/>
        </authorList>
    </citation>
    <scope>NUCLEOTIDE SEQUENCE [LARGE SCALE GENOMIC DNA]</scope>
    <source>
        <strain evidence="23">BL9</strain>
    </source>
</reference>
<dbReference type="PANTHER" id="PTHR30474:SF2">
    <property type="entry name" value="PEPTIDOGLYCAN GLYCOSYLTRANSFERASE FTSW-RELATED"/>
    <property type="match status" value="1"/>
</dbReference>
<feature type="transmembrane region" description="Helical" evidence="21">
    <location>
        <begin position="307"/>
        <end position="329"/>
    </location>
</feature>
<evidence type="ECO:0000256" key="15">
    <source>
        <dbReference type="ARBA" id="ARBA00033270"/>
    </source>
</evidence>
<keyword evidence="10 21" id="KW-1133">Transmembrane helix</keyword>
<evidence type="ECO:0000256" key="6">
    <source>
        <dbReference type="ARBA" id="ARBA00022679"/>
    </source>
</evidence>
<protein>
    <recommendedName>
        <fullName evidence="17">Probable peptidoglycan glycosyltransferase FtsW</fullName>
        <ecNumber evidence="19">2.4.99.28</ecNumber>
    </recommendedName>
    <alternativeName>
        <fullName evidence="18">Cell division protein FtsW</fullName>
    </alternativeName>
    <alternativeName>
        <fullName evidence="15">Cell wall polymerase</fullName>
    </alternativeName>
    <alternativeName>
        <fullName evidence="14">Peptidoglycan polymerase</fullName>
    </alternativeName>
</protein>
<evidence type="ECO:0000256" key="11">
    <source>
        <dbReference type="ARBA" id="ARBA00023136"/>
    </source>
</evidence>
<keyword evidence="12" id="KW-0131">Cell cycle</keyword>
<dbReference type="PROSITE" id="PS00428">
    <property type="entry name" value="FTSW_RODA_SPOVE"/>
    <property type="match status" value="1"/>
</dbReference>
<evidence type="ECO:0000256" key="21">
    <source>
        <dbReference type="SAM" id="Phobius"/>
    </source>
</evidence>